<dbReference type="RefSeq" id="WP_179561683.1">
    <property type="nucleotide sequence ID" value="NZ_BAABBJ010000013.1"/>
</dbReference>
<proteinExistence type="predicted"/>
<evidence type="ECO:0000313" key="3">
    <source>
        <dbReference type="Proteomes" id="UP000321798"/>
    </source>
</evidence>
<dbReference type="Proteomes" id="UP000321798">
    <property type="component" value="Unassembled WGS sequence"/>
</dbReference>
<dbReference type="EMBL" id="BKAL01000017">
    <property type="protein sequence ID" value="GEP70897.1"/>
    <property type="molecule type" value="Genomic_DNA"/>
</dbReference>
<evidence type="ECO:0000256" key="1">
    <source>
        <dbReference type="SAM" id="MobiDB-lite"/>
    </source>
</evidence>
<sequence>MSAGLSVEGTEVTALAGQLDTIGGTYGCPALSTAGTGAQSTGHVELADVLPQFCQFTSEVLNALVANLTAQAEELRSAAQLYCTADDDTSATLGSFSLPTFNPRTELP</sequence>
<feature type="compositionally biased region" description="Polar residues" evidence="1">
    <location>
        <begin position="90"/>
        <end position="108"/>
    </location>
</feature>
<reference evidence="2 3" key="1">
    <citation type="submission" date="2019-07" db="EMBL/GenBank/DDBJ databases">
        <title>Whole genome shotgun sequence of Cellulomonas soli NBRC 109434.</title>
        <authorList>
            <person name="Hosoyama A."/>
            <person name="Uohara A."/>
            <person name="Ohji S."/>
            <person name="Ichikawa N."/>
        </authorList>
    </citation>
    <scope>NUCLEOTIDE SEQUENCE [LARGE SCALE GENOMIC DNA]</scope>
    <source>
        <strain evidence="2 3">NBRC 109434</strain>
    </source>
</reference>
<name>A0A512PI72_9CELL</name>
<evidence type="ECO:0008006" key="4">
    <source>
        <dbReference type="Google" id="ProtNLM"/>
    </source>
</evidence>
<keyword evidence="3" id="KW-1185">Reference proteome</keyword>
<dbReference type="AlphaFoldDB" id="A0A512PI72"/>
<gene>
    <name evidence="2" type="ORF">CSO01_36120</name>
</gene>
<accession>A0A512PI72</accession>
<organism evidence="2 3">
    <name type="scientific">Cellulomonas soli</name>
    <dbReference type="NCBI Taxonomy" id="931535"/>
    <lineage>
        <taxon>Bacteria</taxon>
        <taxon>Bacillati</taxon>
        <taxon>Actinomycetota</taxon>
        <taxon>Actinomycetes</taxon>
        <taxon>Micrococcales</taxon>
        <taxon>Cellulomonadaceae</taxon>
        <taxon>Cellulomonas</taxon>
    </lineage>
</organism>
<evidence type="ECO:0000313" key="2">
    <source>
        <dbReference type="EMBL" id="GEP70897.1"/>
    </source>
</evidence>
<comment type="caution">
    <text evidence="2">The sequence shown here is derived from an EMBL/GenBank/DDBJ whole genome shotgun (WGS) entry which is preliminary data.</text>
</comment>
<feature type="region of interest" description="Disordered" evidence="1">
    <location>
        <begin position="89"/>
        <end position="108"/>
    </location>
</feature>
<protein>
    <recommendedName>
        <fullName evidence="4">ESX-1 secretion-associated protein</fullName>
    </recommendedName>
</protein>